<evidence type="ECO:0000256" key="1">
    <source>
        <dbReference type="SAM" id="MobiDB-lite"/>
    </source>
</evidence>
<feature type="chain" id="PRO_5043989465" description="Secreted protein" evidence="2">
    <location>
        <begin position="23"/>
        <end position="87"/>
    </location>
</feature>
<feature type="region of interest" description="Disordered" evidence="1">
    <location>
        <begin position="36"/>
        <end position="55"/>
    </location>
</feature>
<keyword evidence="2" id="KW-0732">Signal</keyword>
<organism evidence="3 4">
    <name type="scientific">Aristolochia fimbriata</name>
    <name type="common">White veined hardy Dutchman's pipe vine</name>
    <dbReference type="NCBI Taxonomy" id="158543"/>
    <lineage>
        <taxon>Eukaryota</taxon>
        <taxon>Viridiplantae</taxon>
        <taxon>Streptophyta</taxon>
        <taxon>Embryophyta</taxon>
        <taxon>Tracheophyta</taxon>
        <taxon>Spermatophyta</taxon>
        <taxon>Magnoliopsida</taxon>
        <taxon>Magnoliidae</taxon>
        <taxon>Piperales</taxon>
        <taxon>Aristolochiaceae</taxon>
        <taxon>Aristolochia</taxon>
    </lineage>
</organism>
<dbReference type="EMBL" id="JAINDJ010000004">
    <property type="protein sequence ID" value="KAG9451093.1"/>
    <property type="molecule type" value="Genomic_DNA"/>
</dbReference>
<feature type="signal peptide" evidence="2">
    <location>
        <begin position="1"/>
        <end position="22"/>
    </location>
</feature>
<protein>
    <recommendedName>
        <fullName evidence="5">Secreted protein</fullName>
    </recommendedName>
</protein>
<evidence type="ECO:0000313" key="4">
    <source>
        <dbReference type="Proteomes" id="UP000825729"/>
    </source>
</evidence>
<proteinExistence type="predicted"/>
<evidence type="ECO:0008006" key="5">
    <source>
        <dbReference type="Google" id="ProtNLM"/>
    </source>
</evidence>
<name>A0AAV7EQT4_ARIFI</name>
<feature type="compositionally biased region" description="Basic and acidic residues" evidence="1">
    <location>
        <begin position="36"/>
        <end position="48"/>
    </location>
</feature>
<dbReference type="Proteomes" id="UP000825729">
    <property type="component" value="Unassembled WGS sequence"/>
</dbReference>
<reference evidence="3 4" key="1">
    <citation type="submission" date="2021-07" db="EMBL/GenBank/DDBJ databases">
        <title>The Aristolochia fimbriata genome: insights into angiosperm evolution, floral development and chemical biosynthesis.</title>
        <authorList>
            <person name="Jiao Y."/>
        </authorList>
    </citation>
    <scope>NUCLEOTIDE SEQUENCE [LARGE SCALE GENOMIC DNA]</scope>
    <source>
        <strain evidence="3">IBCAS-2021</strain>
        <tissue evidence="3">Leaf</tissue>
    </source>
</reference>
<accession>A0AAV7EQT4</accession>
<gene>
    <name evidence="3" type="ORF">H6P81_011058</name>
</gene>
<evidence type="ECO:0000256" key="2">
    <source>
        <dbReference type="SAM" id="SignalP"/>
    </source>
</evidence>
<dbReference type="AlphaFoldDB" id="A0AAV7EQT4"/>
<comment type="caution">
    <text evidence="3">The sequence shown here is derived from an EMBL/GenBank/DDBJ whole genome shotgun (WGS) entry which is preliminary data.</text>
</comment>
<sequence>MAMCHSLTLITKVLVLSPPVFSWPYEKNLQLEGCKGRRTGDTHIDERSPRRRTRNTVHRARATVLVWGTGSVARATTVEVGRHLYRT</sequence>
<keyword evidence="4" id="KW-1185">Reference proteome</keyword>
<evidence type="ECO:0000313" key="3">
    <source>
        <dbReference type="EMBL" id="KAG9451093.1"/>
    </source>
</evidence>